<dbReference type="RefSeq" id="WP_379971625.1">
    <property type="nucleotide sequence ID" value="NZ_JBHSHN010000016.1"/>
</dbReference>
<organism evidence="1 2">
    <name type="scientific">Enterococcus devriesei</name>
    <dbReference type="NCBI Taxonomy" id="319970"/>
    <lineage>
        <taxon>Bacteria</taxon>
        <taxon>Bacillati</taxon>
        <taxon>Bacillota</taxon>
        <taxon>Bacilli</taxon>
        <taxon>Lactobacillales</taxon>
        <taxon>Enterococcaceae</taxon>
        <taxon>Enterococcus</taxon>
    </lineage>
</organism>
<dbReference type="EMBL" id="JXKM01000001">
    <property type="protein sequence ID" value="OJG37493.1"/>
    <property type="molecule type" value="Genomic_DNA"/>
</dbReference>
<evidence type="ECO:0000313" key="2">
    <source>
        <dbReference type="Proteomes" id="UP000183700"/>
    </source>
</evidence>
<comment type="caution">
    <text evidence="1">The sequence shown here is derived from an EMBL/GenBank/DDBJ whole genome shotgun (WGS) entry which is preliminary data.</text>
</comment>
<protein>
    <recommendedName>
        <fullName evidence="3">KOW domain-containing protein</fullName>
    </recommendedName>
</protein>
<dbReference type="AlphaFoldDB" id="A0A1L8SZV5"/>
<reference evidence="1 2" key="1">
    <citation type="submission" date="2014-12" db="EMBL/GenBank/DDBJ databases">
        <title>Draft genome sequences of 29 type strains of Enterococci.</title>
        <authorList>
            <person name="Zhong Z."/>
            <person name="Sun Z."/>
            <person name="Liu W."/>
            <person name="Zhang W."/>
            <person name="Zhang H."/>
        </authorList>
    </citation>
    <scope>NUCLEOTIDE SEQUENCE [LARGE SCALE GENOMIC DNA]</scope>
    <source>
        <strain evidence="1 2">DSM 22802</strain>
    </source>
</reference>
<sequence>MTNRNEISMLKVTGEERKVLDAFRLGEGVTVTTGPLQGIYGVIVFYDQQQKRYLVRFTGQQQLYFSPEEIILWSKK</sequence>
<dbReference type="Proteomes" id="UP000183700">
    <property type="component" value="Unassembled WGS sequence"/>
</dbReference>
<dbReference type="InterPro" id="IPR008991">
    <property type="entry name" value="Translation_prot_SH3-like_sf"/>
</dbReference>
<gene>
    <name evidence="1" type="ORF">RV00_GL000450</name>
</gene>
<proteinExistence type="predicted"/>
<dbReference type="STRING" id="319970.RV00_GL000450"/>
<keyword evidence="2" id="KW-1185">Reference proteome</keyword>
<dbReference type="SUPFAM" id="SSF50104">
    <property type="entry name" value="Translation proteins SH3-like domain"/>
    <property type="match status" value="1"/>
</dbReference>
<accession>A0A1L8SZV5</accession>
<evidence type="ECO:0008006" key="3">
    <source>
        <dbReference type="Google" id="ProtNLM"/>
    </source>
</evidence>
<evidence type="ECO:0000313" key="1">
    <source>
        <dbReference type="EMBL" id="OJG37493.1"/>
    </source>
</evidence>
<name>A0A1L8SZV5_9ENTE</name>